<evidence type="ECO:0000313" key="5">
    <source>
        <dbReference type="EMBL" id="CAF4160989.1"/>
    </source>
</evidence>
<dbReference type="Proteomes" id="UP000663829">
    <property type="component" value="Unassembled WGS sequence"/>
</dbReference>
<protein>
    <recommendedName>
        <fullName evidence="1">Knottins-like domain-containing protein</fullName>
    </recommendedName>
</protein>
<dbReference type="InterPro" id="IPR036574">
    <property type="entry name" value="Scorpion_toxin-like_sf"/>
</dbReference>
<dbReference type="Proteomes" id="UP000681722">
    <property type="component" value="Unassembled WGS sequence"/>
</dbReference>
<dbReference type="AlphaFoldDB" id="A0A815F261"/>
<dbReference type="EMBL" id="CAJOBC010046025">
    <property type="protein sequence ID" value="CAF4160989.1"/>
    <property type="molecule type" value="Genomic_DNA"/>
</dbReference>
<evidence type="ECO:0000313" key="6">
    <source>
        <dbReference type="Proteomes" id="UP000663829"/>
    </source>
</evidence>
<dbReference type="SUPFAM" id="SSF57095">
    <property type="entry name" value="Scorpion toxin-like"/>
    <property type="match status" value="1"/>
</dbReference>
<evidence type="ECO:0000313" key="4">
    <source>
        <dbReference type="EMBL" id="CAF4112446.1"/>
    </source>
</evidence>
<organism evidence="3 6">
    <name type="scientific">Didymodactylos carnosus</name>
    <dbReference type="NCBI Taxonomy" id="1234261"/>
    <lineage>
        <taxon>Eukaryota</taxon>
        <taxon>Metazoa</taxon>
        <taxon>Spiralia</taxon>
        <taxon>Gnathifera</taxon>
        <taxon>Rotifera</taxon>
        <taxon>Eurotatoria</taxon>
        <taxon>Bdelloidea</taxon>
        <taxon>Philodinida</taxon>
        <taxon>Philodinidae</taxon>
        <taxon>Didymodactylos</taxon>
    </lineage>
</organism>
<dbReference type="Pfam" id="PF00304">
    <property type="entry name" value="Gamma-thionin"/>
    <property type="match status" value="1"/>
</dbReference>
<dbReference type="Gene3D" id="3.30.30.10">
    <property type="entry name" value="Knottin, scorpion toxin-like"/>
    <property type="match status" value="1"/>
</dbReference>
<dbReference type="Proteomes" id="UP000682733">
    <property type="component" value="Unassembled WGS sequence"/>
</dbReference>
<feature type="domain" description="Knottins-like" evidence="1">
    <location>
        <begin position="26"/>
        <end position="54"/>
    </location>
</feature>
<dbReference type="EMBL" id="CAJNOQ010013254">
    <property type="protein sequence ID" value="CAF1317644.1"/>
    <property type="molecule type" value="Genomic_DNA"/>
</dbReference>
<name>A0A815F261_9BILA</name>
<evidence type="ECO:0000259" key="1">
    <source>
        <dbReference type="Pfam" id="PF00304"/>
    </source>
</evidence>
<dbReference type="EMBL" id="CAJNOK010019771">
    <property type="protein sequence ID" value="CAF1305390.1"/>
    <property type="molecule type" value="Genomic_DNA"/>
</dbReference>
<dbReference type="OrthoDB" id="683455at2759"/>
<evidence type="ECO:0000313" key="2">
    <source>
        <dbReference type="EMBL" id="CAF1305390.1"/>
    </source>
</evidence>
<keyword evidence="6" id="KW-1185">Reference proteome</keyword>
<dbReference type="InterPro" id="IPR003614">
    <property type="entry name" value="Knottins"/>
</dbReference>
<dbReference type="EMBL" id="CAJOBA010041353">
    <property type="protein sequence ID" value="CAF4112446.1"/>
    <property type="molecule type" value="Genomic_DNA"/>
</dbReference>
<dbReference type="Proteomes" id="UP000677228">
    <property type="component" value="Unassembled WGS sequence"/>
</dbReference>
<gene>
    <name evidence="3" type="ORF">GPM918_LOCUS29314</name>
    <name evidence="2" type="ORF">OVA965_LOCUS28736</name>
    <name evidence="5" type="ORF">SRO942_LOCUS29887</name>
    <name evidence="4" type="ORF">TMI583_LOCUS29493</name>
</gene>
<reference evidence="3" key="1">
    <citation type="submission" date="2021-02" db="EMBL/GenBank/DDBJ databases">
        <authorList>
            <person name="Nowell W R."/>
        </authorList>
    </citation>
    <scope>NUCLEOTIDE SEQUENCE</scope>
</reference>
<proteinExistence type="predicted"/>
<evidence type="ECO:0000313" key="3">
    <source>
        <dbReference type="EMBL" id="CAF1317644.1"/>
    </source>
</evidence>
<comment type="caution">
    <text evidence="3">The sequence shown here is derived from an EMBL/GenBank/DDBJ whole genome shotgun (WGS) entry which is preliminary data.</text>
</comment>
<accession>A0A815F261</accession>
<sequence>MDNSDEFEELEKRSDPRCGITSLVYTSCSQFCKKNGYNDGDCRGLIRACWCIKQTDVSCLVSLGCIPTCKGLGPTFSESECEGGILTTRRCQCAAKMP</sequence>